<reference evidence="3" key="1">
    <citation type="submission" date="2022-02" db="EMBL/GenBank/DDBJ databases">
        <authorList>
            <person name="Lee M."/>
            <person name="Kim S.-J."/>
            <person name="Jung M.-Y."/>
        </authorList>
    </citation>
    <scope>NUCLEOTIDE SEQUENCE</scope>
    <source>
        <strain evidence="3">JHP9</strain>
    </source>
</reference>
<evidence type="ECO:0000256" key="2">
    <source>
        <dbReference type="SAM" id="Phobius"/>
    </source>
</evidence>
<gene>
    <name evidence="3" type="ORF">Bequi_13305</name>
</gene>
<feature type="region of interest" description="Disordered" evidence="1">
    <location>
        <begin position="1"/>
        <end position="55"/>
    </location>
</feature>
<dbReference type="EMBL" id="JAKNCJ010000011">
    <property type="protein sequence ID" value="MCL6424342.1"/>
    <property type="molecule type" value="Genomic_DNA"/>
</dbReference>
<proteinExistence type="predicted"/>
<accession>A0ABT0R331</accession>
<dbReference type="Proteomes" id="UP001203761">
    <property type="component" value="Unassembled WGS sequence"/>
</dbReference>
<feature type="transmembrane region" description="Helical" evidence="2">
    <location>
        <begin position="62"/>
        <end position="88"/>
    </location>
</feature>
<keyword evidence="2" id="KW-0812">Transmembrane</keyword>
<feature type="compositionally biased region" description="Polar residues" evidence="1">
    <location>
        <begin position="135"/>
        <end position="144"/>
    </location>
</feature>
<feature type="compositionally biased region" description="Pro residues" evidence="1">
    <location>
        <begin position="1"/>
        <end position="10"/>
    </location>
</feature>
<feature type="compositionally biased region" description="Low complexity" evidence="1">
    <location>
        <begin position="103"/>
        <end position="134"/>
    </location>
</feature>
<evidence type="ECO:0000256" key="1">
    <source>
        <dbReference type="SAM" id="MobiDB-lite"/>
    </source>
</evidence>
<keyword evidence="2" id="KW-1133">Transmembrane helix</keyword>
<evidence type="ECO:0000313" key="4">
    <source>
        <dbReference type="Proteomes" id="UP001203761"/>
    </source>
</evidence>
<sequence length="259" mass="25811">MSQPPQPPQYPGAGTPGPSDPSGAPQSPYSSASQSSFGSAPQSPYGSGSTPAAPAPKKRWPLFAALGGCGCLLLIGILVAVIGLGGLLGGSDSDPTPSAEPVTTSEAPSSEAPSDPATSDASSSAPASSDPAASGTVTAADQQSAKESTVGYLHALLDQDPEKACTFVLDPASNAGPLDSSSAFWSTCVDAMKESITDVPADAGSIRSAITPDIFDATERPDGKLDVSSPDFDATTVFILTKAGNGSWYIDSIAMASEG</sequence>
<dbReference type="RefSeq" id="WP_249738420.1">
    <property type="nucleotide sequence ID" value="NZ_JAKNCJ010000011.1"/>
</dbReference>
<name>A0ABT0R331_9MICO</name>
<organism evidence="3 4">
    <name type="scientific">Brachybacterium equifaecis</name>
    <dbReference type="NCBI Taxonomy" id="2910770"/>
    <lineage>
        <taxon>Bacteria</taxon>
        <taxon>Bacillati</taxon>
        <taxon>Actinomycetota</taxon>
        <taxon>Actinomycetes</taxon>
        <taxon>Micrococcales</taxon>
        <taxon>Dermabacteraceae</taxon>
        <taxon>Brachybacterium</taxon>
    </lineage>
</organism>
<evidence type="ECO:0000313" key="3">
    <source>
        <dbReference type="EMBL" id="MCL6424342.1"/>
    </source>
</evidence>
<keyword evidence="2" id="KW-0472">Membrane</keyword>
<protein>
    <submittedName>
        <fullName evidence="3">Uncharacterized protein</fullName>
    </submittedName>
</protein>
<feature type="region of interest" description="Disordered" evidence="1">
    <location>
        <begin position="92"/>
        <end position="144"/>
    </location>
</feature>
<comment type="caution">
    <text evidence="3">The sequence shown here is derived from an EMBL/GenBank/DDBJ whole genome shotgun (WGS) entry which is preliminary data.</text>
</comment>
<feature type="compositionally biased region" description="Low complexity" evidence="1">
    <location>
        <begin position="11"/>
        <end position="44"/>
    </location>
</feature>
<keyword evidence="4" id="KW-1185">Reference proteome</keyword>